<dbReference type="SUPFAM" id="SSF142433">
    <property type="entry name" value="CinA-like"/>
    <property type="match status" value="1"/>
</dbReference>
<comment type="caution">
    <text evidence="2">The sequence shown here is derived from an EMBL/GenBank/DDBJ whole genome shotgun (WGS) entry which is preliminary data.</text>
</comment>
<sequence length="165" mass="17412">MNNLAILVRKVTGSLRALHLQIATAESCTGGLIAGLLTDLSGSSNWFERGFVTYSNLAKEEMLGIKSELIQLHGAVSEQVAEAMVLGALEYSAADVALAVTGIAGPNGGSDEKPVGTVWFAWAMRDQPAVTKGCYFSGVSRKKVRQLACTRALEGVLSLLKPSSK</sequence>
<dbReference type="RefSeq" id="WP_058440472.1">
    <property type="nucleotide sequence ID" value="NZ_CAAAHU010000020.1"/>
</dbReference>
<dbReference type="PATRIC" id="fig|29422.6.peg.376"/>
<dbReference type="Pfam" id="PF02464">
    <property type="entry name" value="CinA"/>
    <property type="match status" value="1"/>
</dbReference>
<evidence type="ECO:0000313" key="3">
    <source>
        <dbReference type="Proteomes" id="UP000054742"/>
    </source>
</evidence>
<dbReference type="NCBIfam" id="TIGR00199">
    <property type="entry name" value="PncC_domain"/>
    <property type="match status" value="1"/>
</dbReference>
<name>A0A0W0ST09_9GAMM</name>
<gene>
    <name evidence="2" type="ORF">Lbru_0361</name>
</gene>
<dbReference type="STRING" id="29422.Lbru_0361"/>
<dbReference type="EMBL" id="LNXV01000004">
    <property type="protein sequence ID" value="KTC86420.1"/>
    <property type="molecule type" value="Genomic_DNA"/>
</dbReference>
<keyword evidence="3" id="KW-1185">Reference proteome</keyword>
<dbReference type="InterPro" id="IPR008136">
    <property type="entry name" value="CinA_C"/>
</dbReference>
<proteinExistence type="predicted"/>
<feature type="domain" description="CinA C-terminal" evidence="1">
    <location>
        <begin position="8"/>
        <end position="159"/>
    </location>
</feature>
<evidence type="ECO:0000313" key="2">
    <source>
        <dbReference type="EMBL" id="KTC86420.1"/>
    </source>
</evidence>
<dbReference type="AlphaFoldDB" id="A0A0W0ST09"/>
<dbReference type="OrthoDB" id="9801454at2"/>
<evidence type="ECO:0000259" key="1">
    <source>
        <dbReference type="Pfam" id="PF02464"/>
    </source>
</evidence>
<dbReference type="InterPro" id="IPR036653">
    <property type="entry name" value="CinA-like_C"/>
</dbReference>
<accession>A0A0W0ST09</accession>
<dbReference type="Gene3D" id="3.90.950.20">
    <property type="entry name" value="CinA-like"/>
    <property type="match status" value="1"/>
</dbReference>
<dbReference type="Proteomes" id="UP000054742">
    <property type="component" value="Unassembled WGS sequence"/>
</dbReference>
<reference evidence="2 3" key="1">
    <citation type="submission" date="2015-11" db="EMBL/GenBank/DDBJ databases">
        <title>Genomic analysis of 38 Legionella species identifies large and diverse effector repertoires.</title>
        <authorList>
            <person name="Burstein D."/>
            <person name="Amaro F."/>
            <person name="Zusman T."/>
            <person name="Lifshitz Z."/>
            <person name="Cohen O."/>
            <person name="Gilbert J.A."/>
            <person name="Pupko T."/>
            <person name="Shuman H.A."/>
            <person name="Segal G."/>
        </authorList>
    </citation>
    <scope>NUCLEOTIDE SEQUENCE [LARGE SCALE GENOMIC DNA]</scope>
    <source>
        <strain evidence="2 3">ATCC 43878</strain>
    </source>
</reference>
<organism evidence="2 3">
    <name type="scientific">Legionella brunensis</name>
    <dbReference type="NCBI Taxonomy" id="29422"/>
    <lineage>
        <taxon>Bacteria</taxon>
        <taxon>Pseudomonadati</taxon>
        <taxon>Pseudomonadota</taxon>
        <taxon>Gammaproteobacteria</taxon>
        <taxon>Legionellales</taxon>
        <taxon>Legionellaceae</taxon>
        <taxon>Legionella</taxon>
    </lineage>
</organism>
<protein>
    <submittedName>
        <fullName evidence="2">CinA-like competence damage protein</fullName>
    </submittedName>
</protein>